<sequence length="110" mass="12402">MVMAALSMKDWASSVILKCICGHTIDDIAAPNEVEHLLVSYRAMERLQDLVDEECGPSGSIDMWPEHWEESGAVDVWKCPICERLYVNPKGKPEDVVIYKIERIGLPDQS</sequence>
<protein>
    <recommendedName>
        <fullName evidence="3">Acetone carboxylase gamma subunit</fullName>
    </recommendedName>
</protein>
<gene>
    <name evidence="1" type="ORF">EV644_12424</name>
</gene>
<evidence type="ECO:0008006" key="3">
    <source>
        <dbReference type="Google" id="ProtNLM"/>
    </source>
</evidence>
<reference evidence="1 2" key="1">
    <citation type="journal article" date="2015" name="Stand. Genomic Sci.">
        <title>Genomic Encyclopedia of Bacterial and Archaeal Type Strains, Phase III: the genomes of soil and plant-associated and newly described type strains.</title>
        <authorList>
            <person name="Whitman W.B."/>
            <person name="Woyke T."/>
            <person name="Klenk H.P."/>
            <person name="Zhou Y."/>
            <person name="Lilburn T.G."/>
            <person name="Beck B.J."/>
            <person name="De Vos P."/>
            <person name="Vandamme P."/>
            <person name="Eisen J.A."/>
            <person name="Garrity G."/>
            <person name="Hugenholtz P."/>
            <person name="Kyrpides N.C."/>
        </authorList>
    </citation>
    <scope>NUCLEOTIDE SEQUENCE [LARGE SCALE GENOMIC DNA]</scope>
    <source>
        <strain evidence="1 2">VKM Ac-2538</strain>
    </source>
</reference>
<dbReference type="Proteomes" id="UP000295818">
    <property type="component" value="Unassembled WGS sequence"/>
</dbReference>
<comment type="caution">
    <text evidence="1">The sequence shown here is derived from an EMBL/GenBank/DDBJ whole genome shotgun (WGS) entry which is preliminary data.</text>
</comment>
<evidence type="ECO:0000313" key="2">
    <source>
        <dbReference type="Proteomes" id="UP000295818"/>
    </source>
</evidence>
<evidence type="ECO:0000313" key="1">
    <source>
        <dbReference type="EMBL" id="TCO12900.1"/>
    </source>
</evidence>
<proteinExistence type="predicted"/>
<dbReference type="EMBL" id="SLWM01000024">
    <property type="protein sequence ID" value="TCO12900.1"/>
    <property type="molecule type" value="Genomic_DNA"/>
</dbReference>
<accession>A0ABY2B9N4</accession>
<name>A0ABY2B9N4_9ACTN</name>
<organism evidence="1 2">
    <name type="scientific">Kribbella orskensis</name>
    <dbReference type="NCBI Taxonomy" id="2512216"/>
    <lineage>
        <taxon>Bacteria</taxon>
        <taxon>Bacillati</taxon>
        <taxon>Actinomycetota</taxon>
        <taxon>Actinomycetes</taxon>
        <taxon>Propionibacteriales</taxon>
        <taxon>Kribbellaceae</taxon>
        <taxon>Kribbella</taxon>
    </lineage>
</organism>
<keyword evidence="2" id="KW-1185">Reference proteome</keyword>